<reference evidence="1 2" key="2">
    <citation type="journal article" date="2012" name="Stand. Genomic Sci.">
        <title>Complete genome sequence of the aquatic bacterium Runella slithyformis type strain (LSU 4(T)).</title>
        <authorList>
            <person name="Copeland A."/>
            <person name="Zhang X."/>
            <person name="Misra M."/>
            <person name="Lapidus A."/>
            <person name="Nolan M."/>
            <person name="Lucas S."/>
            <person name="Deshpande S."/>
            <person name="Cheng J.F."/>
            <person name="Tapia R."/>
            <person name="Goodwin L.A."/>
            <person name="Pitluck S."/>
            <person name="Liolios K."/>
            <person name="Pagani I."/>
            <person name="Ivanova N."/>
            <person name="Mikhailova N."/>
            <person name="Pati A."/>
            <person name="Chen A."/>
            <person name="Palaniappan K."/>
            <person name="Land M."/>
            <person name="Hauser L."/>
            <person name="Pan C."/>
            <person name="Jeffries C.D."/>
            <person name="Detter J.C."/>
            <person name="Brambilla E.M."/>
            <person name="Rohde M."/>
            <person name="Djao O.D."/>
            <person name="Goker M."/>
            <person name="Sikorski J."/>
            <person name="Tindall B.J."/>
            <person name="Woyke T."/>
            <person name="Bristow J."/>
            <person name="Eisen J.A."/>
            <person name="Markowitz V."/>
            <person name="Hugenholtz P."/>
            <person name="Kyrpides N.C."/>
            <person name="Klenk H.P."/>
            <person name="Mavromatis K."/>
        </authorList>
    </citation>
    <scope>NUCLEOTIDE SEQUENCE [LARGE SCALE GENOMIC DNA]</scope>
    <source>
        <strain evidence="2">ATCC 29530 / DSM 19594 / LMG 11500 / NCIMB 11436 / LSU 4</strain>
    </source>
</reference>
<evidence type="ECO:0000313" key="1">
    <source>
        <dbReference type="EMBL" id="AEI50372.1"/>
    </source>
</evidence>
<evidence type="ECO:0000313" key="2">
    <source>
        <dbReference type="Proteomes" id="UP000000493"/>
    </source>
</evidence>
<protein>
    <submittedName>
        <fullName evidence="1">Uncharacterized protein</fullName>
    </submittedName>
</protein>
<dbReference type="AlphaFoldDB" id="A0A7U3ZNE6"/>
<gene>
    <name evidence="1" type="ordered locus">Runsl_4019</name>
</gene>
<proteinExistence type="predicted"/>
<dbReference type="EMBL" id="CP002859">
    <property type="protein sequence ID" value="AEI50372.1"/>
    <property type="molecule type" value="Genomic_DNA"/>
</dbReference>
<accession>A0A7U3ZNE6</accession>
<dbReference type="Proteomes" id="UP000000493">
    <property type="component" value="Chromosome"/>
</dbReference>
<sequence>MKKIKYTLISLAIAIGLKTCWVKDNPTFSLKGISYLRTMSPIRF</sequence>
<keyword evidence="2" id="KW-1185">Reference proteome</keyword>
<organism evidence="1 2">
    <name type="scientific">Runella slithyformis (strain ATCC 29530 / DSM 19594 / LMG 11500 / NCIMB 11436 / LSU 4)</name>
    <dbReference type="NCBI Taxonomy" id="761193"/>
    <lineage>
        <taxon>Bacteria</taxon>
        <taxon>Pseudomonadati</taxon>
        <taxon>Bacteroidota</taxon>
        <taxon>Cytophagia</taxon>
        <taxon>Cytophagales</taxon>
        <taxon>Spirosomataceae</taxon>
        <taxon>Runella</taxon>
    </lineage>
</organism>
<dbReference type="RefSeq" id="WP_013929670.1">
    <property type="nucleotide sequence ID" value="NC_015703.1"/>
</dbReference>
<name>A0A7U3ZNE6_RUNSL</name>
<reference evidence="2" key="1">
    <citation type="submission" date="2011-06" db="EMBL/GenBank/DDBJ databases">
        <title>The complete genome of chromosome of Runella slithyformis DSM 19594.</title>
        <authorList>
            <consortium name="US DOE Joint Genome Institute (JGI-PGF)"/>
            <person name="Lucas S."/>
            <person name="Han J."/>
            <person name="Lapidus A."/>
            <person name="Bruce D."/>
            <person name="Goodwin L."/>
            <person name="Pitluck S."/>
            <person name="Peters L."/>
            <person name="Kyrpides N."/>
            <person name="Mavromatis K."/>
            <person name="Ivanova N."/>
            <person name="Ovchinnikova G."/>
            <person name="Zhang X."/>
            <person name="Misra M."/>
            <person name="Detter J.C."/>
            <person name="Tapia R."/>
            <person name="Han C."/>
            <person name="Land M."/>
            <person name="Hauser L."/>
            <person name="Markowitz V."/>
            <person name="Cheng J.-F."/>
            <person name="Hugenholtz P."/>
            <person name="Woyke T."/>
            <person name="Wu D."/>
            <person name="Tindall B."/>
            <person name="Faehrich R."/>
            <person name="Brambilla E."/>
            <person name="Klenk H.-P."/>
            <person name="Eisen J.A."/>
        </authorList>
    </citation>
    <scope>NUCLEOTIDE SEQUENCE [LARGE SCALE GENOMIC DNA]</scope>
    <source>
        <strain evidence="2">ATCC 29530 / DSM 19594 / LMG 11500 / NCIMB 11436 / LSU 4</strain>
    </source>
</reference>
<dbReference type="KEGG" id="rsi:Runsl_4019"/>